<dbReference type="PANTHER" id="PTHR35936:SF25">
    <property type="entry name" value="ABC TRANSPORTER SUBSTRATE-BINDING PROTEIN"/>
    <property type="match status" value="1"/>
</dbReference>
<reference evidence="2 3" key="1">
    <citation type="submission" date="2019-10" db="EMBL/GenBank/DDBJ databases">
        <title>Two novel species isolated from a subtropical stream in China.</title>
        <authorList>
            <person name="Lu H."/>
        </authorList>
    </citation>
    <scope>NUCLEOTIDE SEQUENCE [LARGE SCALE GENOMIC DNA]</scope>
    <source>
        <strain evidence="2 3">FT103W</strain>
    </source>
</reference>
<sequence length="271" mass="29730">MAILLAHHPHWERRMTINASRLFTAALLACLLASSGLAQAGPLIRLGSDDWCPFVCAAEGKPPSGYLVDLTSMAMALEGYRVEPVLMPLNRAITQTAHGDIEGVYAPPIDRRLHLSAPLAQSRACFYTRADDDWSFHSIGSLKTLVVGVIDDYGYDDGPMDAYIAENRRKPALIALAYGASAGTTNVQKLLGGRYRVMLEHTAVMAQLSKRLDVVGRIRQAGCLDHELPLTIGFATQDIRAETWIRALADGMHKMEASGDLKALQRRYKID</sequence>
<evidence type="ECO:0000313" key="3">
    <source>
        <dbReference type="Proteomes" id="UP000444318"/>
    </source>
</evidence>
<proteinExistence type="predicted"/>
<dbReference type="Proteomes" id="UP000444318">
    <property type="component" value="Unassembled WGS sequence"/>
</dbReference>
<dbReference type="RefSeq" id="WP_152807953.1">
    <property type="nucleotide sequence ID" value="NZ_WHUF01000007.1"/>
</dbReference>
<name>A0A843SQM0_9BURK</name>
<gene>
    <name evidence="2" type="ORF">GEV01_23750</name>
</gene>
<comment type="caution">
    <text evidence="2">The sequence shown here is derived from an EMBL/GenBank/DDBJ whole genome shotgun (WGS) entry which is preliminary data.</text>
</comment>
<accession>A0A843SQM0</accession>
<dbReference type="EMBL" id="WHUF01000007">
    <property type="protein sequence ID" value="MQA22536.1"/>
    <property type="molecule type" value="Genomic_DNA"/>
</dbReference>
<feature type="chain" id="PRO_5032899061" evidence="1">
    <location>
        <begin position="41"/>
        <end position="271"/>
    </location>
</feature>
<protein>
    <submittedName>
        <fullName evidence="2">ABC transporter substrate-binding protein</fullName>
    </submittedName>
</protein>
<evidence type="ECO:0000256" key="1">
    <source>
        <dbReference type="SAM" id="SignalP"/>
    </source>
</evidence>
<dbReference type="AlphaFoldDB" id="A0A843SQM0"/>
<dbReference type="SUPFAM" id="SSF53850">
    <property type="entry name" value="Periplasmic binding protein-like II"/>
    <property type="match status" value="1"/>
</dbReference>
<keyword evidence="3" id="KW-1185">Reference proteome</keyword>
<keyword evidence="1" id="KW-0732">Signal</keyword>
<dbReference type="PANTHER" id="PTHR35936">
    <property type="entry name" value="MEMBRANE-BOUND LYTIC MUREIN TRANSGLYCOSYLASE F"/>
    <property type="match status" value="1"/>
</dbReference>
<organism evidence="2 3">
    <name type="scientific">Rugamonas rivuli</name>
    <dbReference type="NCBI Taxonomy" id="2743358"/>
    <lineage>
        <taxon>Bacteria</taxon>
        <taxon>Pseudomonadati</taxon>
        <taxon>Pseudomonadota</taxon>
        <taxon>Betaproteobacteria</taxon>
        <taxon>Burkholderiales</taxon>
        <taxon>Oxalobacteraceae</taxon>
        <taxon>Telluria group</taxon>
        <taxon>Rugamonas</taxon>
    </lineage>
</organism>
<feature type="signal peptide" evidence="1">
    <location>
        <begin position="1"/>
        <end position="40"/>
    </location>
</feature>
<evidence type="ECO:0000313" key="2">
    <source>
        <dbReference type="EMBL" id="MQA22536.1"/>
    </source>
</evidence>
<dbReference type="Gene3D" id="3.40.190.10">
    <property type="entry name" value="Periplasmic binding protein-like II"/>
    <property type="match status" value="2"/>
</dbReference>